<evidence type="ECO:0000313" key="9">
    <source>
        <dbReference type="EMBL" id="QUV95773.1"/>
    </source>
</evidence>
<dbReference type="Proteomes" id="UP000677668">
    <property type="component" value="Chromosome 2"/>
</dbReference>
<dbReference type="GO" id="GO:0016301">
    <property type="term" value="F:kinase activity"/>
    <property type="evidence" value="ECO:0007669"/>
    <property type="project" value="UniProtKB-KW"/>
</dbReference>
<name>A0ABX8B461_9BACT</name>
<dbReference type="Pfam" id="PF00069">
    <property type="entry name" value="Pkinase"/>
    <property type="match status" value="1"/>
</dbReference>
<sequence length="616" mass="65649">MSNPRRQNLSDPYHLVGTVINGKYRLDAVLGIGGMGIVYLAQHTGINRNLALKVLKPDVAAADVTIAEAFHREARISGGLSHPNIISVTDADTLPDGTPFMAMELLESPTLEDELQRSRTFPLDRIERILSQICDALHYAHQSGLVHRDLKPANIALVGAGQPTEQVKILDFGIAKSLDEGVGKVSQAIGTPLYASPEQFIHGGDIDPRADLYSLAVILYRMLTGVLPFQGKTIGEIVSMHLTAPPPPLRTHAPELPESLEAFVIGALAKKPDGRPATALDFLAGFRAARQGGVIGEMSAPLLGSGTDLIAAVLDTPLPTPPSTTPPGIPEATGNITTSRVSPTRSSGLSPTLPAAGSPGQPPPASRTLTLSQTEHQDTPPPPAGYATPYAAPSSPRLGVPVWTVAVAALLAVGLLLAVGVYVMRGRAAGSGAEASGATGAVPQVGEAPQATGKAPARVSDALRSRFDQVSRQVYQAVEPLALDDREDPLLRELRRVTALNPATITSHQQQVEAAENQVAQAAEKWLNAEVPDTCAAECRALGERYQQLRDALHNYGVSVRNLGNAFSRTDFDMSQPRERFAESERQELGRDRSLLESAWRDTRRAEGRFRDCTGL</sequence>
<feature type="region of interest" description="Disordered" evidence="6">
    <location>
        <begin position="314"/>
        <end position="390"/>
    </location>
</feature>
<dbReference type="SUPFAM" id="SSF56112">
    <property type="entry name" value="Protein kinase-like (PK-like)"/>
    <property type="match status" value="1"/>
</dbReference>
<dbReference type="Gene3D" id="3.30.200.20">
    <property type="entry name" value="Phosphorylase Kinase, domain 1"/>
    <property type="match status" value="1"/>
</dbReference>
<evidence type="ECO:0000256" key="6">
    <source>
        <dbReference type="SAM" id="MobiDB-lite"/>
    </source>
</evidence>
<dbReference type="InterPro" id="IPR011009">
    <property type="entry name" value="Kinase-like_dom_sf"/>
</dbReference>
<protein>
    <submittedName>
        <fullName evidence="9">Protein kinase</fullName>
    </submittedName>
</protein>
<dbReference type="PANTHER" id="PTHR43289">
    <property type="entry name" value="MITOGEN-ACTIVATED PROTEIN KINASE KINASE KINASE 20-RELATED"/>
    <property type="match status" value="1"/>
</dbReference>
<evidence type="ECO:0000259" key="8">
    <source>
        <dbReference type="PROSITE" id="PS50011"/>
    </source>
</evidence>
<dbReference type="InterPro" id="IPR017441">
    <property type="entry name" value="Protein_kinase_ATP_BS"/>
</dbReference>
<feature type="compositionally biased region" description="Polar residues" evidence="6">
    <location>
        <begin position="334"/>
        <end position="350"/>
    </location>
</feature>
<evidence type="ECO:0000313" key="10">
    <source>
        <dbReference type="Proteomes" id="UP000677668"/>
    </source>
</evidence>
<evidence type="ECO:0000256" key="7">
    <source>
        <dbReference type="SAM" id="Phobius"/>
    </source>
</evidence>
<dbReference type="PANTHER" id="PTHR43289:SF6">
    <property type="entry name" value="SERINE_THREONINE-PROTEIN KINASE NEKL-3"/>
    <property type="match status" value="1"/>
</dbReference>
<gene>
    <name evidence="9" type="ORF">J8C05_13230</name>
</gene>
<feature type="transmembrane region" description="Helical" evidence="7">
    <location>
        <begin position="402"/>
        <end position="423"/>
    </location>
</feature>
<accession>A0ABX8B461</accession>
<keyword evidence="1" id="KW-0808">Transferase</keyword>
<keyword evidence="2 5" id="KW-0547">Nucleotide-binding</keyword>
<organism evidence="9 10">
    <name type="scientific">Chloracidobacterium sp. N</name>
    <dbReference type="NCBI Taxonomy" id="2821540"/>
    <lineage>
        <taxon>Bacteria</taxon>
        <taxon>Pseudomonadati</taxon>
        <taxon>Acidobacteriota</taxon>
        <taxon>Terriglobia</taxon>
        <taxon>Terriglobales</taxon>
        <taxon>Acidobacteriaceae</taxon>
        <taxon>Chloracidobacterium</taxon>
        <taxon>Chloracidobacterium aggregatum</taxon>
    </lineage>
</organism>
<dbReference type="Gene3D" id="1.10.510.10">
    <property type="entry name" value="Transferase(Phosphotransferase) domain 1"/>
    <property type="match status" value="1"/>
</dbReference>
<dbReference type="RefSeq" id="WP_211423973.1">
    <property type="nucleotide sequence ID" value="NZ_CP072643.1"/>
</dbReference>
<dbReference type="PROSITE" id="PS50011">
    <property type="entry name" value="PROTEIN_KINASE_DOM"/>
    <property type="match status" value="1"/>
</dbReference>
<keyword evidence="3 9" id="KW-0418">Kinase</keyword>
<reference evidence="9 10" key="1">
    <citation type="submission" date="2021-03" db="EMBL/GenBank/DDBJ databases">
        <title>Genomic and phenotypic characterization of Chloracidobacterium isolates provides evidence for multiple species.</title>
        <authorList>
            <person name="Saini M.K."/>
            <person name="Costas A.M.G."/>
            <person name="Tank M."/>
            <person name="Bryant D.A."/>
        </authorList>
    </citation>
    <scope>NUCLEOTIDE SEQUENCE [LARGE SCALE GENOMIC DNA]</scope>
    <source>
        <strain evidence="9 10">N</strain>
    </source>
</reference>
<keyword evidence="10" id="KW-1185">Reference proteome</keyword>
<evidence type="ECO:0000256" key="3">
    <source>
        <dbReference type="ARBA" id="ARBA00022777"/>
    </source>
</evidence>
<evidence type="ECO:0000256" key="5">
    <source>
        <dbReference type="PROSITE-ProRule" id="PRU10141"/>
    </source>
</evidence>
<feature type="binding site" evidence="5">
    <location>
        <position position="53"/>
    </location>
    <ligand>
        <name>ATP</name>
        <dbReference type="ChEBI" id="CHEBI:30616"/>
    </ligand>
</feature>
<feature type="compositionally biased region" description="Pro residues" evidence="6">
    <location>
        <begin position="318"/>
        <end position="329"/>
    </location>
</feature>
<proteinExistence type="predicted"/>
<evidence type="ECO:0000256" key="4">
    <source>
        <dbReference type="ARBA" id="ARBA00022840"/>
    </source>
</evidence>
<keyword evidence="4 5" id="KW-0067">ATP-binding</keyword>
<feature type="region of interest" description="Disordered" evidence="6">
    <location>
        <begin position="432"/>
        <end position="457"/>
    </location>
</feature>
<evidence type="ECO:0000256" key="1">
    <source>
        <dbReference type="ARBA" id="ARBA00022679"/>
    </source>
</evidence>
<dbReference type="EMBL" id="CP072643">
    <property type="protein sequence ID" value="QUV95773.1"/>
    <property type="molecule type" value="Genomic_DNA"/>
</dbReference>
<dbReference type="PROSITE" id="PS00107">
    <property type="entry name" value="PROTEIN_KINASE_ATP"/>
    <property type="match status" value="1"/>
</dbReference>
<dbReference type="CDD" id="cd14014">
    <property type="entry name" value="STKc_PknB_like"/>
    <property type="match status" value="1"/>
</dbReference>
<dbReference type="SMART" id="SM00220">
    <property type="entry name" value="S_TKc"/>
    <property type="match status" value="1"/>
</dbReference>
<feature type="compositionally biased region" description="Low complexity" evidence="6">
    <location>
        <begin position="432"/>
        <end position="441"/>
    </location>
</feature>
<evidence type="ECO:0000256" key="2">
    <source>
        <dbReference type="ARBA" id="ARBA00022741"/>
    </source>
</evidence>
<keyword evidence="7" id="KW-0472">Membrane</keyword>
<keyword evidence="7" id="KW-0812">Transmembrane</keyword>
<dbReference type="InterPro" id="IPR000719">
    <property type="entry name" value="Prot_kinase_dom"/>
</dbReference>
<keyword evidence="7" id="KW-1133">Transmembrane helix</keyword>
<feature type="domain" description="Protein kinase" evidence="8">
    <location>
        <begin position="24"/>
        <end position="287"/>
    </location>
</feature>